<evidence type="ECO:0000256" key="1">
    <source>
        <dbReference type="SAM" id="MobiDB-lite"/>
    </source>
</evidence>
<accession>A0AAE1AJC9</accession>
<dbReference type="SUPFAM" id="SSF50494">
    <property type="entry name" value="Trypsin-like serine proteases"/>
    <property type="match status" value="1"/>
</dbReference>
<organism evidence="2 3">
    <name type="scientific">Elysia crispata</name>
    <name type="common">lettuce slug</name>
    <dbReference type="NCBI Taxonomy" id="231223"/>
    <lineage>
        <taxon>Eukaryota</taxon>
        <taxon>Metazoa</taxon>
        <taxon>Spiralia</taxon>
        <taxon>Lophotrochozoa</taxon>
        <taxon>Mollusca</taxon>
        <taxon>Gastropoda</taxon>
        <taxon>Heterobranchia</taxon>
        <taxon>Euthyneura</taxon>
        <taxon>Panpulmonata</taxon>
        <taxon>Sacoglossa</taxon>
        <taxon>Placobranchoidea</taxon>
        <taxon>Plakobranchidae</taxon>
        <taxon>Elysia</taxon>
    </lineage>
</organism>
<feature type="region of interest" description="Disordered" evidence="1">
    <location>
        <begin position="1"/>
        <end position="32"/>
    </location>
</feature>
<dbReference type="AlphaFoldDB" id="A0AAE1AJC9"/>
<evidence type="ECO:0000313" key="2">
    <source>
        <dbReference type="EMBL" id="KAK3787827.1"/>
    </source>
</evidence>
<feature type="compositionally biased region" description="Polar residues" evidence="1">
    <location>
        <begin position="1"/>
        <end position="27"/>
    </location>
</feature>
<sequence>MGNTASETQVEANIEQRQLSQNESESANMKRRDQGCHECEVIGCGPEAEESTLAWTKCTKNPGHSKFLPASKFDLKHLDRHFRDTTVFNSIKALSDLTVRLRVTYTSHKRPDGYAFAKYKGSDILHLGSGWVYRVRLGEGLCPCRDCACSSFPCKQWYRIYVFTACHVVYNSEEAQNTMVDFFYDDETYRKEGKVKTVWGSEIFIKSEEKDHSLLSCVTHSKDLFMQLQEARRNLFLKELVRGALSRGQLSLPEPVVVIVSHPHGQPKKITVGQLVRLKFDSEHLDPISNKCLVYKTETCPGSSGAPVIVIGSRAMLSGFVPHSGSKQVERVNFSGEIFVSKLENS</sequence>
<dbReference type="Proteomes" id="UP001283361">
    <property type="component" value="Unassembled WGS sequence"/>
</dbReference>
<reference evidence="2" key="1">
    <citation type="journal article" date="2023" name="G3 (Bethesda)">
        <title>A reference genome for the long-term kleptoplast-retaining sea slug Elysia crispata morphotype clarki.</title>
        <authorList>
            <person name="Eastman K.E."/>
            <person name="Pendleton A.L."/>
            <person name="Shaikh M.A."/>
            <person name="Suttiyut T."/>
            <person name="Ogas R."/>
            <person name="Tomko P."/>
            <person name="Gavelis G."/>
            <person name="Widhalm J.R."/>
            <person name="Wisecaver J.H."/>
        </authorList>
    </citation>
    <scope>NUCLEOTIDE SEQUENCE</scope>
    <source>
        <strain evidence="2">ECLA1</strain>
    </source>
</reference>
<keyword evidence="3" id="KW-1185">Reference proteome</keyword>
<dbReference type="EMBL" id="JAWDGP010001837">
    <property type="protein sequence ID" value="KAK3787827.1"/>
    <property type="molecule type" value="Genomic_DNA"/>
</dbReference>
<gene>
    <name evidence="2" type="ORF">RRG08_038529</name>
</gene>
<evidence type="ECO:0000313" key="3">
    <source>
        <dbReference type="Proteomes" id="UP001283361"/>
    </source>
</evidence>
<comment type="caution">
    <text evidence="2">The sequence shown here is derived from an EMBL/GenBank/DDBJ whole genome shotgun (WGS) entry which is preliminary data.</text>
</comment>
<proteinExistence type="predicted"/>
<protein>
    <submittedName>
        <fullName evidence="2">Uncharacterized protein</fullName>
    </submittedName>
</protein>
<dbReference type="InterPro" id="IPR009003">
    <property type="entry name" value="Peptidase_S1_PA"/>
</dbReference>
<name>A0AAE1AJC9_9GAST</name>